<dbReference type="SMART" id="SM00826">
    <property type="entry name" value="PKS_DH"/>
    <property type="match status" value="1"/>
</dbReference>
<dbReference type="InterPro" id="IPR020841">
    <property type="entry name" value="PKS_Beta-ketoAc_synthase_dom"/>
</dbReference>
<dbReference type="InterPro" id="IPR020806">
    <property type="entry name" value="PKS_PP-bd"/>
</dbReference>
<dbReference type="Gene3D" id="3.40.50.720">
    <property type="entry name" value="NAD(P)-binding Rossmann-like Domain"/>
    <property type="match status" value="3"/>
</dbReference>
<dbReference type="InterPro" id="IPR011032">
    <property type="entry name" value="GroES-like_sf"/>
</dbReference>
<dbReference type="InterPro" id="IPR014030">
    <property type="entry name" value="Ketoacyl_synth_N"/>
</dbReference>
<evidence type="ECO:0000256" key="5">
    <source>
        <dbReference type="ARBA" id="ARBA00023194"/>
    </source>
</evidence>
<dbReference type="Gene3D" id="3.90.180.10">
    <property type="entry name" value="Medium-chain alcohol dehydrogenases, catalytic domain"/>
    <property type="match status" value="1"/>
</dbReference>
<dbReference type="InterPro" id="IPR018201">
    <property type="entry name" value="Ketoacyl_synth_AS"/>
</dbReference>
<dbReference type="InterPro" id="IPR020807">
    <property type="entry name" value="PKS_DH"/>
</dbReference>
<gene>
    <name evidence="13" type="ORF">HCN52_02330</name>
</gene>
<keyword evidence="5" id="KW-0045">Antibiotic biosynthesis</keyword>
<dbReference type="Pfam" id="PF08240">
    <property type="entry name" value="ADH_N"/>
    <property type="match status" value="1"/>
</dbReference>
<dbReference type="SMART" id="SM00823">
    <property type="entry name" value="PKS_PP"/>
    <property type="match status" value="1"/>
</dbReference>
<feature type="region of interest" description="C-terminal hotdog fold" evidence="8">
    <location>
        <begin position="1067"/>
        <end position="1205"/>
    </location>
</feature>
<feature type="compositionally biased region" description="Low complexity" evidence="9">
    <location>
        <begin position="2116"/>
        <end position="2125"/>
    </location>
</feature>
<dbReference type="InterPro" id="IPR020843">
    <property type="entry name" value="ER"/>
</dbReference>
<dbReference type="PANTHER" id="PTHR43775:SF51">
    <property type="entry name" value="INACTIVE PHENOLPHTHIOCEROL SYNTHESIS POLYKETIDE SYNTHASE TYPE I PKS1-RELATED"/>
    <property type="match status" value="1"/>
</dbReference>
<dbReference type="InterPro" id="IPR016035">
    <property type="entry name" value="Acyl_Trfase/lysoPLipase"/>
</dbReference>
<dbReference type="Pfam" id="PF22621">
    <property type="entry name" value="CurL-like_PKS_C"/>
    <property type="match status" value="1"/>
</dbReference>
<dbReference type="InterPro" id="IPR014043">
    <property type="entry name" value="Acyl_transferase_dom"/>
</dbReference>
<dbReference type="Gene3D" id="3.30.70.3290">
    <property type="match status" value="1"/>
</dbReference>
<dbReference type="InterPro" id="IPR009081">
    <property type="entry name" value="PP-bd_ACP"/>
</dbReference>
<dbReference type="Gene3D" id="3.10.129.110">
    <property type="entry name" value="Polyketide synthase dehydratase"/>
    <property type="match status" value="1"/>
</dbReference>
<comment type="caution">
    <text evidence="13">The sequence shown here is derived from an EMBL/GenBank/DDBJ whole genome shotgun (WGS) entry which is preliminary data.</text>
</comment>
<evidence type="ECO:0000313" key="14">
    <source>
        <dbReference type="Proteomes" id="UP000727056"/>
    </source>
</evidence>
<dbReference type="InterPro" id="IPR001227">
    <property type="entry name" value="Ac_transferase_dom_sf"/>
</dbReference>
<dbReference type="PROSITE" id="PS00606">
    <property type="entry name" value="KS3_1"/>
    <property type="match status" value="1"/>
</dbReference>
<keyword evidence="2" id="KW-0596">Phosphopantetheine</keyword>
<dbReference type="SUPFAM" id="SSF51735">
    <property type="entry name" value="NAD(P)-binding Rossmann-fold domains"/>
    <property type="match status" value="3"/>
</dbReference>
<dbReference type="SMART" id="SM01294">
    <property type="entry name" value="PKS_PP_betabranch"/>
    <property type="match status" value="1"/>
</dbReference>
<name>A0ABX1C6G4_9ACTN</name>
<dbReference type="Pfam" id="PF00550">
    <property type="entry name" value="PP-binding"/>
    <property type="match status" value="1"/>
</dbReference>
<dbReference type="RefSeq" id="WP_168086638.1">
    <property type="nucleotide sequence ID" value="NZ_BHZH01000023.1"/>
</dbReference>
<dbReference type="InterPro" id="IPR042104">
    <property type="entry name" value="PKS_dehydratase_sf"/>
</dbReference>
<dbReference type="SUPFAM" id="SSF55048">
    <property type="entry name" value="Probable ACP-binding domain of malonyl-CoA ACP transacylase"/>
    <property type="match status" value="1"/>
</dbReference>
<dbReference type="InterPro" id="IPR049551">
    <property type="entry name" value="PKS_DH_C"/>
</dbReference>
<dbReference type="SUPFAM" id="SSF50129">
    <property type="entry name" value="GroES-like"/>
    <property type="match status" value="1"/>
</dbReference>
<keyword evidence="4" id="KW-0808">Transferase</keyword>
<organism evidence="13 14">
    <name type="scientific">Streptomyces bohaiensis</name>
    <dbReference type="NCBI Taxonomy" id="1431344"/>
    <lineage>
        <taxon>Bacteria</taxon>
        <taxon>Bacillati</taxon>
        <taxon>Actinomycetota</taxon>
        <taxon>Actinomycetes</taxon>
        <taxon>Kitasatosporales</taxon>
        <taxon>Streptomycetaceae</taxon>
        <taxon>Streptomyces</taxon>
    </lineage>
</organism>
<sequence length="2157" mass="228697">MTDSVPASDKDHLLRRLLLEKYEPIAVVGVGLRLPGDNTTPEGFAEFLAQGRDGTGPVPAARWDTEELHSTERGTRGRITTAGGGFLRDIDRFDPQFFNIAPKEAAYVDPQQRLVLEASWHALESANIDPAALRGGNGAVYMGVSSVDYSLEMSALRAEELEAAVGTGTAHSAVSGRLSYVLGWRGPSMSIDTACSSSLVALHLAAGGLRRGECDIALAGGVNAIHHPRNHIVFSQANMLAADGRCKTFDESADGYSRSEGVGVLVLKRLSDARRDGDRVMALVRGSAVRQDGESGGLTVPNGIAQAAVMRAALADAVLEPADIGYVEAHGTGTSLGDPIEIGAIEKVFGASRTPDAPLPVGSVKTNIGHMEAAAGAGGVIKTVLQLQDAAFYPHLNVTVPNRHVPWDDYHVTLPPAGRPWTDAPRRAVVNSFGFAGTIASVVLEQAPPALGDADDRDPAEPTATEAVLTLSARGPAALRRQAAAWRAALEELDERDLAAFCRTANLGRSHFATRVAAPVADLGQARALLDRVVNADERTRPAGGDDDLRDAPVAFLFTGQGSQYSGMGRPLYDRYPAFREQVDRLDALFHPHLGSSVRAVMFGEGPEAEADIHRTRYTQCALFTLEYALAHLWAAWGVRPNVLLGHSIGEIVAATVAGLFDLPDAVRLVAARARLMQSVTAPGRMIAVRAAADAVRPFLAGVPDVSFAAVNAPEQCVVSGGRDSVDRLERQLREQGLDVKGLPVSHAFHSPLMAEVFDAFRAEIADIEFHEPTISFVSNVTGRIAQYDEVATPDYWVRHIGEPVAFAAGVRTVQQRGRHVFVEVGPSGALTAMGRRSPDAADHLWLASLLPADTDGSTLRTALARCYTAGMAVDWAGHHRGRPGRLLDLPTYVFDTKRYWLPTGDRRLGVPGAPPPAATLLGAESTTDAQRAAGTTEFRALIGPDAPAHLADHCVMGQVVFPGAGYVALALDIQDAVLGETSRPVRQLRIHEPLFLPEDAATELRTRLRADPAGGHSVDVVSLADGGIERLHATAVLADSADSAAGTAAETAARDARALLAQAGDADRHHPADELYADFTEVGLAYGPHYRRIERARSHPDGLATAEIRAAGIGDGGRLHPAVLDCAMQTLAVVAPPGATYLPVAFDEVVLHKNPRGTLTTVLRLLPQENAEELTADLFALEGDRPALTVRGLRLKRVTHTGAARHLVHEPRWTRRSLPAARPAQDRRVLVLGTDPAQLPPAPAGVTVRTLDAAARVDGAPPVDALPDDLTDICWFWEGGDTSPAPDDPAAEAAVLREESRRNYTALLSLLAALGDRAPRLLLVTRGAQRLPEDDPTEPLDPRRLAAASLWGFGPVLLNEHPALRAALVDLPAQASPEDLAALWQECAAGDTGDHRIGLRAGARRVQRLHRTRTDAGDGTGPTVELTVLDHGSFSGIAPVPVPDRAPEGDEIEVRVHAAGLNFKDVLNALGMLRRHAEETDTAYVPLPLGFEASGTVLAAGPSAEFAPGDEVLLSHLGCMRSRVTVPSAVAVRKPAALGFAEAAALPTAYVTAWYSLHDLAGIKPGDTVLIHAAAGGVGQAAVRIAQLAGAEVHATASPGKWPLLRRAGVRHLMNSRTLAFSEEVREATGGRGVDIVLNSLNKDFVPAGLDCLAEGGRFVELGKIGIWSAERTAEYRPDVRYHNFDLSELPEAQLNRLNKEILTRVVAHIEAGELGALPTTAYTLEETEEAFGVLSRGANVGKLVLTFPTPEPAPEPVRLTADETYLITGGLGALGTVAARRLVRDGARHLALVSRRTVEEADVTDLARSLGDGVTVRVLTGDVADPADVVRIVAEADTATAPLGGVLHAAGVLADAPIGGQSWESIDTVLRPKTYGGWLLHRATAELPRVRFFVAYSSVASVIGSVGQSNYAAANAFLDALMRERAVRGLPGLSVNWGPWAEVGMAADLTAQQIRAIEGRGLKFLTPTDGMRQLTRAWDRSAPQAVIGEFDFERLLSGPAAADAFYTAVRPRAAAREDEIDLAELAGLPPAERTRGVTDIVRAKVAAVLHFESGDDIDPAAKFLELGVDSLAAVELKNALESAFRTALPTSALFDHPTVADLAGHVADRLAPEADAADAAADAVRTEDPPPAAAPADLTDEEADAELAELRAQTF</sequence>
<dbReference type="InterPro" id="IPR057326">
    <property type="entry name" value="KR_dom"/>
</dbReference>
<dbReference type="Pfam" id="PF08659">
    <property type="entry name" value="KR"/>
    <property type="match status" value="1"/>
</dbReference>
<dbReference type="InterPro" id="IPR049552">
    <property type="entry name" value="PKS_DH_N"/>
</dbReference>
<feature type="region of interest" description="Disordered" evidence="9">
    <location>
        <begin position="2116"/>
        <end position="2145"/>
    </location>
</feature>
<comment type="pathway">
    <text evidence="1">Antibiotic biosynthesis.</text>
</comment>
<protein>
    <submittedName>
        <fullName evidence="13">SDR family oxidoreductase</fullName>
    </submittedName>
</protein>
<evidence type="ECO:0000256" key="9">
    <source>
        <dbReference type="SAM" id="MobiDB-lite"/>
    </source>
</evidence>
<dbReference type="PANTHER" id="PTHR43775">
    <property type="entry name" value="FATTY ACID SYNTHASE"/>
    <property type="match status" value="1"/>
</dbReference>
<dbReference type="SMART" id="SM00829">
    <property type="entry name" value="PKS_ER"/>
    <property type="match status" value="1"/>
</dbReference>
<evidence type="ECO:0000256" key="1">
    <source>
        <dbReference type="ARBA" id="ARBA00004792"/>
    </source>
</evidence>
<dbReference type="Pfam" id="PF14765">
    <property type="entry name" value="PS-DH"/>
    <property type="match status" value="1"/>
</dbReference>
<dbReference type="InterPro" id="IPR049900">
    <property type="entry name" value="PKS_mFAS_DH"/>
</dbReference>
<dbReference type="InterPro" id="IPR036736">
    <property type="entry name" value="ACP-like_sf"/>
</dbReference>
<evidence type="ECO:0000256" key="6">
    <source>
        <dbReference type="ARBA" id="ARBA00023268"/>
    </source>
</evidence>
<proteinExistence type="predicted"/>
<dbReference type="PROSITE" id="PS52004">
    <property type="entry name" value="KS3_2"/>
    <property type="match status" value="1"/>
</dbReference>
<feature type="domain" description="Ketosynthase family 3 (KS3)" evidence="11">
    <location>
        <begin position="22"/>
        <end position="446"/>
    </location>
</feature>
<feature type="region of interest" description="N-terminal hotdog fold" evidence="8">
    <location>
        <begin position="919"/>
        <end position="1045"/>
    </location>
</feature>
<dbReference type="CDD" id="cd00833">
    <property type="entry name" value="PKS"/>
    <property type="match status" value="1"/>
</dbReference>
<accession>A0ABX1C6G4</accession>
<dbReference type="InterPro" id="IPR036291">
    <property type="entry name" value="NAD(P)-bd_dom_sf"/>
</dbReference>
<evidence type="ECO:0000256" key="3">
    <source>
        <dbReference type="ARBA" id="ARBA00022553"/>
    </source>
</evidence>
<feature type="active site" description="Proton donor; for dehydratase activity" evidence="8">
    <location>
        <position position="1126"/>
    </location>
</feature>
<keyword evidence="7" id="KW-0012">Acyltransferase</keyword>
<dbReference type="EMBL" id="JAAVJC010000008">
    <property type="protein sequence ID" value="NJQ13811.1"/>
    <property type="molecule type" value="Genomic_DNA"/>
</dbReference>
<dbReference type="SMART" id="SM00827">
    <property type="entry name" value="PKS_AT"/>
    <property type="match status" value="1"/>
</dbReference>
<dbReference type="Gene3D" id="3.40.366.10">
    <property type="entry name" value="Malonyl-Coenzyme A Acyl Carrier Protein, domain 2"/>
    <property type="match status" value="1"/>
</dbReference>
<dbReference type="Pfam" id="PF13602">
    <property type="entry name" value="ADH_zinc_N_2"/>
    <property type="match status" value="1"/>
</dbReference>
<dbReference type="SUPFAM" id="SSF52151">
    <property type="entry name" value="FabD/lysophospholipase-like"/>
    <property type="match status" value="1"/>
</dbReference>
<dbReference type="Pfam" id="PF00698">
    <property type="entry name" value="Acyl_transf_1"/>
    <property type="match status" value="1"/>
</dbReference>
<dbReference type="InterPro" id="IPR050091">
    <property type="entry name" value="PKS_NRPS_Biosynth_Enz"/>
</dbReference>
<dbReference type="Gene3D" id="1.10.1200.10">
    <property type="entry name" value="ACP-like"/>
    <property type="match status" value="1"/>
</dbReference>
<dbReference type="InterPro" id="IPR013154">
    <property type="entry name" value="ADH-like_N"/>
</dbReference>
<evidence type="ECO:0000259" key="12">
    <source>
        <dbReference type="PROSITE" id="PS52019"/>
    </source>
</evidence>
<dbReference type="InterPro" id="IPR016036">
    <property type="entry name" value="Malonyl_transacylase_ACP-bd"/>
</dbReference>
<dbReference type="PROSITE" id="PS50075">
    <property type="entry name" value="CARRIER"/>
    <property type="match status" value="1"/>
</dbReference>
<keyword evidence="3" id="KW-0597">Phosphoprotein</keyword>
<dbReference type="SMART" id="SM00822">
    <property type="entry name" value="PKS_KR"/>
    <property type="match status" value="1"/>
</dbReference>
<dbReference type="Pfam" id="PF02801">
    <property type="entry name" value="Ketoacyl-synt_C"/>
    <property type="match status" value="1"/>
</dbReference>
<feature type="active site" description="Proton acceptor; for dehydratase activity" evidence="8">
    <location>
        <position position="954"/>
    </location>
</feature>
<dbReference type="Gene3D" id="3.40.47.10">
    <property type="match status" value="1"/>
</dbReference>
<feature type="domain" description="PKS/mFAS DH" evidence="12">
    <location>
        <begin position="919"/>
        <end position="1205"/>
    </location>
</feature>
<evidence type="ECO:0000256" key="4">
    <source>
        <dbReference type="ARBA" id="ARBA00022679"/>
    </source>
</evidence>
<dbReference type="Proteomes" id="UP000727056">
    <property type="component" value="Unassembled WGS sequence"/>
</dbReference>
<reference evidence="13 14" key="1">
    <citation type="submission" date="2020-03" db="EMBL/GenBank/DDBJ databases">
        <title>Draft genome of Streptomyces sp. ventii, isolated from the Axial Seamount in the Pacific Ocean, and resequencing of the two type strains Streptomyces lonarensis strain NCL 716 and Streptomyces bohaiensis strain 11A07.</title>
        <authorList>
            <person name="Loughran R.M."/>
            <person name="Pfannmuller K.M."/>
            <person name="Wasson B.J."/>
            <person name="Deadmond M.C."/>
            <person name="Paddock B.E."/>
            <person name="Koyack M.J."/>
            <person name="Gallegos D.A."/>
            <person name="Mitchell E.A."/>
            <person name="Ushijima B."/>
            <person name="Saw J.H."/>
            <person name="Mcphail K.L."/>
            <person name="Videau P."/>
        </authorList>
    </citation>
    <scope>NUCLEOTIDE SEQUENCE [LARGE SCALE GENOMIC DNA]</scope>
    <source>
        <strain evidence="13 14">11A07</strain>
    </source>
</reference>
<dbReference type="PROSITE" id="PS52019">
    <property type="entry name" value="PKS_MFAS_DH"/>
    <property type="match status" value="1"/>
</dbReference>
<evidence type="ECO:0000256" key="8">
    <source>
        <dbReference type="PROSITE-ProRule" id="PRU01363"/>
    </source>
</evidence>
<dbReference type="SMART" id="SM00825">
    <property type="entry name" value="PKS_KS"/>
    <property type="match status" value="1"/>
</dbReference>
<evidence type="ECO:0000259" key="10">
    <source>
        <dbReference type="PROSITE" id="PS50075"/>
    </source>
</evidence>
<evidence type="ECO:0000313" key="13">
    <source>
        <dbReference type="EMBL" id="NJQ13811.1"/>
    </source>
</evidence>
<evidence type="ECO:0000259" key="11">
    <source>
        <dbReference type="PROSITE" id="PS52004"/>
    </source>
</evidence>
<dbReference type="SUPFAM" id="SSF47336">
    <property type="entry name" value="ACP-like"/>
    <property type="match status" value="1"/>
</dbReference>
<dbReference type="CDD" id="cd05195">
    <property type="entry name" value="enoyl_red"/>
    <property type="match status" value="1"/>
</dbReference>
<evidence type="ECO:0000256" key="2">
    <source>
        <dbReference type="ARBA" id="ARBA00022450"/>
    </source>
</evidence>
<dbReference type="Pfam" id="PF00109">
    <property type="entry name" value="ketoacyl-synt"/>
    <property type="match status" value="1"/>
</dbReference>
<feature type="domain" description="Carrier" evidence="10">
    <location>
        <begin position="2037"/>
        <end position="2112"/>
    </location>
</feature>
<evidence type="ECO:0000256" key="7">
    <source>
        <dbReference type="ARBA" id="ARBA00023315"/>
    </source>
</evidence>
<dbReference type="InterPro" id="IPR013968">
    <property type="entry name" value="PKS_KR"/>
</dbReference>
<dbReference type="InterPro" id="IPR014031">
    <property type="entry name" value="Ketoacyl_synth_C"/>
</dbReference>
<dbReference type="InterPro" id="IPR016039">
    <property type="entry name" value="Thiolase-like"/>
</dbReference>
<keyword evidence="14" id="KW-1185">Reference proteome</keyword>
<dbReference type="SUPFAM" id="SSF53901">
    <property type="entry name" value="Thiolase-like"/>
    <property type="match status" value="1"/>
</dbReference>
<keyword evidence="6" id="KW-0511">Multifunctional enzyme</keyword>
<dbReference type="Pfam" id="PF21089">
    <property type="entry name" value="PKS_DH_N"/>
    <property type="match status" value="1"/>
</dbReference>